<dbReference type="RefSeq" id="WP_122114457.1">
    <property type="nucleotide sequence ID" value="NZ_QOKZ01000018.1"/>
</dbReference>
<gene>
    <name evidence="1" type="ORF">C9E81_21710</name>
</gene>
<protein>
    <submittedName>
        <fullName evidence="1">Uncharacterized protein</fullName>
    </submittedName>
</protein>
<dbReference type="Gene3D" id="3.40.50.300">
    <property type="entry name" value="P-loop containing nucleotide triphosphate hydrolases"/>
    <property type="match status" value="1"/>
</dbReference>
<dbReference type="InterPro" id="IPR027417">
    <property type="entry name" value="P-loop_NTPase"/>
</dbReference>
<dbReference type="EMBL" id="QOKZ01000018">
    <property type="protein sequence ID" value="RMC30303.1"/>
    <property type="molecule type" value="Genomic_DNA"/>
</dbReference>
<dbReference type="AlphaFoldDB" id="A0A3M0LZB0"/>
<reference evidence="1 2" key="1">
    <citation type="submission" date="2018-07" db="EMBL/GenBank/DDBJ databases">
        <authorList>
            <person name="Zhang Y."/>
            <person name="Wang L."/>
            <person name="Ma S."/>
        </authorList>
    </citation>
    <scope>NUCLEOTIDE SEQUENCE [LARGE SCALE GENOMIC DNA]</scope>
    <source>
        <strain evidence="1 2">4-2</strain>
    </source>
</reference>
<keyword evidence="2" id="KW-1185">Reference proteome</keyword>
<dbReference type="SUPFAM" id="SSF52540">
    <property type="entry name" value="P-loop containing nucleoside triphosphate hydrolases"/>
    <property type="match status" value="1"/>
</dbReference>
<dbReference type="Proteomes" id="UP000273516">
    <property type="component" value="Unassembled WGS sequence"/>
</dbReference>
<evidence type="ECO:0000313" key="2">
    <source>
        <dbReference type="Proteomes" id="UP000273516"/>
    </source>
</evidence>
<accession>A0A3M0LZB0</accession>
<organism evidence="1 2">
    <name type="scientific">Paracoccus alkanivorans</name>
    <dbReference type="NCBI Taxonomy" id="2116655"/>
    <lineage>
        <taxon>Bacteria</taxon>
        <taxon>Pseudomonadati</taxon>
        <taxon>Pseudomonadota</taxon>
        <taxon>Alphaproteobacteria</taxon>
        <taxon>Rhodobacterales</taxon>
        <taxon>Paracoccaceae</taxon>
        <taxon>Paracoccus</taxon>
    </lineage>
</organism>
<comment type="caution">
    <text evidence="1">The sequence shown here is derived from an EMBL/GenBank/DDBJ whole genome shotgun (WGS) entry which is preliminary data.</text>
</comment>
<proteinExistence type="predicted"/>
<evidence type="ECO:0000313" key="1">
    <source>
        <dbReference type="EMBL" id="RMC30303.1"/>
    </source>
</evidence>
<dbReference type="OrthoDB" id="6083243at2"/>
<sequence length="581" mass="66163">MSKPENRFTAWNPGLASELPSKLLHQVTLYRPENSDIGYDEAKQAADFCGLKPEEMIAFKVERLAMHDILIRVTAELFVPDGPNYEDLGINLRSMASRILEGAIRPRLPELETEFSRLRTEVKQLLGERLDTDIFKRNSPGMADDEPGLWRKFFGRKRPPARTPAQPELVALNEWQNHLDATGDPLEQACIRALLAVVGGIVGQRGRLMADKALVISLASRLVCNSYGSRMISSLIEPIFLKAVDKEGYRLLPCQAQPFVMNVKGASAAGKSTIRPLQLELAERLGIDWKDFALVSPDYWRKFLLDYDSLGEHFKYAAMLTGHELEIIDKKLDNYMEEKAAHSKLPHLLIDRFRFDSFRLSTNQQTDGRLLSRFGHTVFIFFIITPPIETVERAWKRGRETGRYKAVDDLLFHNIEAYTGMPELFLTWVGKESPKVHFEFLDNGVAYGERPRTVAFGWNGEITILDPDCIRRMNDYKQINIDATRPEDVHPETVDSDDILTTFIERIPKVSFIHRDNAALLAQFLDGECRFETGDFLKRNGLEWLSRRDSTAGNTASGQDHAADMVRIDPAHERHYTLGAW</sequence>
<name>A0A3M0LZB0_9RHOB</name>